<dbReference type="SUPFAM" id="SSF82153">
    <property type="entry name" value="FAS1 domain"/>
    <property type="match status" value="1"/>
</dbReference>
<dbReference type="RefSeq" id="WP_182806129.1">
    <property type="nucleotide sequence ID" value="NZ_CP060007.1"/>
</dbReference>
<evidence type="ECO:0000256" key="1">
    <source>
        <dbReference type="SAM" id="SignalP"/>
    </source>
</evidence>
<dbReference type="AlphaFoldDB" id="A0A7G5XLH0"/>
<dbReference type="InterPro" id="IPR000782">
    <property type="entry name" value="FAS1_domain"/>
</dbReference>
<dbReference type="InterPro" id="IPR050904">
    <property type="entry name" value="Adhesion/Biosynth-related"/>
</dbReference>
<dbReference type="GO" id="GO:0005615">
    <property type="term" value="C:extracellular space"/>
    <property type="evidence" value="ECO:0007669"/>
    <property type="project" value="TreeGrafter"/>
</dbReference>
<dbReference type="Gene3D" id="2.30.180.10">
    <property type="entry name" value="FAS1 domain"/>
    <property type="match status" value="1"/>
</dbReference>
<feature type="signal peptide" evidence="1">
    <location>
        <begin position="1"/>
        <end position="24"/>
    </location>
</feature>
<sequence>MKKIFFTFTSTAFLMIASIVTVKAQVDPVTPVTPPTPPAATSDIVGVATGSVEHTTLVEAINTANVLKVFQLNGPFTVFAPTNAAFDKIPEADRKKLMKNKAELAKTLKYHMVGGTWNSTTLMNAIKHGNGFVELPTLSGGKLKATVEDGKVKLTDEMGNAMFVTNADIMATNGIVHVVDGVAHPMQPVTAAKQ</sequence>
<dbReference type="SMART" id="SM00554">
    <property type="entry name" value="FAS1"/>
    <property type="match status" value="1"/>
</dbReference>
<dbReference type="Pfam" id="PF02469">
    <property type="entry name" value="Fasciclin"/>
    <property type="match status" value="1"/>
</dbReference>
<gene>
    <name evidence="3" type="ORF">H4075_09180</name>
</gene>
<accession>A0A7G5XLH0</accession>
<organism evidence="3 4">
    <name type="scientific">Lacibacter sediminis</name>
    <dbReference type="NCBI Taxonomy" id="2760713"/>
    <lineage>
        <taxon>Bacteria</taxon>
        <taxon>Pseudomonadati</taxon>
        <taxon>Bacteroidota</taxon>
        <taxon>Chitinophagia</taxon>
        <taxon>Chitinophagales</taxon>
        <taxon>Chitinophagaceae</taxon>
        <taxon>Lacibacter</taxon>
    </lineage>
</organism>
<proteinExistence type="predicted"/>
<keyword evidence="1" id="KW-0732">Signal</keyword>
<feature type="domain" description="FAS1" evidence="2">
    <location>
        <begin position="41"/>
        <end position="183"/>
    </location>
</feature>
<name>A0A7G5XLH0_9BACT</name>
<dbReference type="PANTHER" id="PTHR10900">
    <property type="entry name" value="PERIOSTIN-RELATED"/>
    <property type="match status" value="1"/>
</dbReference>
<feature type="chain" id="PRO_5028817588" evidence="1">
    <location>
        <begin position="25"/>
        <end position="194"/>
    </location>
</feature>
<evidence type="ECO:0000259" key="2">
    <source>
        <dbReference type="PROSITE" id="PS50213"/>
    </source>
</evidence>
<dbReference type="FunFam" id="2.30.180.10:FF:000032">
    <property type="entry name" value="Fasciclin domain-containing protein, putative"/>
    <property type="match status" value="1"/>
</dbReference>
<dbReference type="PANTHER" id="PTHR10900:SF77">
    <property type="entry name" value="FI19380P1"/>
    <property type="match status" value="1"/>
</dbReference>
<dbReference type="PROSITE" id="PS50213">
    <property type="entry name" value="FAS1"/>
    <property type="match status" value="1"/>
</dbReference>
<reference evidence="4" key="1">
    <citation type="submission" date="2020-08" db="EMBL/GenBank/DDBJ databases">
        <title>Lacibacter sp. S13-6-6 genome sequencing.</title>
        <authorList>
            <person name="Jin L."/>
        </authorList>
    </citation>
    <scope>NUCLEOTIDE SEQUENCE [LARGE SCALE GENOMIC DNA]</scope>
    <source>
        <strain evidence="4">S13-6-6</strain>
    </source>
</reference>
<dbReference type="Proteomes" id="UP000515344">
    <property type="component" value="Chromosome"/>
</dbReference>
<keyword evidence="4" id="KW-1185">Reference proteome</keyword>
<evidence type="ECO:0000313" key="4">
    <source>
        <dbReference type="Proteomes" id="UP000515344"/>
    </source>
</evidence>
<dbReference type="KEGG" id="lacs:H4075_09180"/>
<dbReference type="InterPro" id="IPR036378">
    <property type="entry name" value="FAS1_dom_sf"/>
</dbReference>
<protein>
    <submittedName>
        <fullName evidence="3">Fasciclin domain-containing protein</fullName>
    </submittedName>
</protein>
<evidence type="ECO:0000313" key="3">
    <source>
        <dbReference type="EMBL" id="QNA46323.1"/>
    </source>
</evidence>
<dbReference type="EMBL" id="CP060007">
    <property type="protein sequence ID" value="QNA46323.1"/>
    <property type="molecule type" value="Genomic_DNA"/>
</dbReference>